<feature type="domain" description="SAP" evidence="8">
    <location>
        <begin position="2"/>
        <end position="36"/>
    </location>
</feature>
<dbReference type="GO" id="GO:0000175">
    <property type="term" value="F:3'-5'-RNA exonuclease activity"/>
    <property type="evidence" value="ECO:0007669"/>
    <property type="project" value="InterPro"/>
</dbReference>
<dbReference type="InterPro" id="IPR012337">
    <property type="entry name" value="RNaseH-like_sf"/>
</dbReference>
<comment type="caution">
    <text evidence="9">The sequence shown here is derived from an EMBL/GenBank/DDBJ whole genome shotgun (WGS) entry which is preliminary data.</text>
</comment>
<evidence type="ECO:0000256" key="5">
    <source>
        <dbReference type="ARBA" id="ARBA00022839"/>
    </source>
</evidence>
<feature type="region of interest" description="Disordered" evidence="7">
    <location>
        <begin position="425"/>
        <end position="455"/>
    </location>
</feature>
<dbReference type="InParanoid" id="A0A066W4N2"/>
<name>A0A066W4N2_TILAU</name>
<sequence>MSSRMTVEQLRGALNKLGFSTKGHREDLRKRLKRAQKDIAILEQNFGKESVEQTSFEPQVVGTDDGDGGQTGGGPTSQSTAANNTQVQQEQQPFTPKITTFLVCDIEATCEITPWLELAPGAAGERGETIELKQPSSRSQAKKVNRDYPNEIIEFPVVVLRWDADAQEYKQGDVFHSYVKPIWRPRLSKFCRDLTGITQQQIDISPTWPIVEGKLYRFLRAQGVLENPWSWYDFEDGSEDERTCSDTDIESWDRSRFRLRAGAAWVTHGLADLHNFAAKQSWISGAHPSAMFAARDPRSKDAKGACRPPMWLRGPLLEIRKSIALLECLGLNSNQSTSNRDLTIDGLLNQLGLGTFEGRHHSGIDDAKNIARLVIEVGKRVRDCKVGVEKATNDVEGKVRPNRRGKSATIGSEAADATIPVDGLLKANDGTHSSPSQGAAAGLRAASAKVKGVPHKRRNVGRNEVEYNCLLPNTDYSAVGDQKWHWMGRKKGQIIWKHPMDPTMFVH</sequence>
<feature type="compositionally biased region" description="Low complexity" evidence="7">
    <location>
        <begin position="439"/>
        <end position="448"/>
    </location>
</feature>
<evidence type="ECO:0000256" key="6">
    <source>
        <dbReference type="ARBA" id="ARBA00023158"/>
    </source>
</evidence>
<dbReference type="SUPFAM" id="SSF53098">
    <property type="entry name" value="Ribonuclease H-like"/>
    <property type="match status" value="1"/>
</dbReference>
<dbReference type="AlphaFoldDB" id="A0A066W4N2"/>
<keyword evidence="4" id="KW-0378">Hydrolase</keyword>
<keyword evidence="10" id="KW-1185">Reference proteome</keyword>
<comment type="subcellular location">
    <subcellularLocation>
        <location evidence="1">Cytoplasm</location>
    </subcellularLocation>
</comment>
<evidence type="ECO:0000256" key="4">
    <source>
        <dbReference type="ARBA" id="ARBA00022801"/>
    </source>
</evidence>
<dbReference type="HOGENOM" id="CLU_657423_0_0_1"/>
<keyword evidence="6" id="KW-0943">RNA-mediated gene silencing</keyword>
<reference evidence="9 10" key="1">
    <citation type="submission" date="2014-05" db="EMBL/GenBank/DDBJ databases">
        <title>Draft genome sequence of a rare smut relative, Tilletiaria anomala UBC 951.</title>
        <authorList>
            <consortium name="DOE Joint Genome Institute"/>
            <person name="Toome M."/>
            <person name="Kuo A."/>
            <person name="Henrissat B."/>
            <person name="Lipzen A."/>
            <person name="Tritt A."/>
            <person name="Yoshinaga Y."/>
            <person name="Zane M."/>
            <person name="Barry K."/>
            <person name="Grigoriev I.V."/>
            <person name="Spatafora J.W."/>
            <person name="Aimea M.C."/>
        </authorList>
    </citation>
    <scope>NUCLEOTIDE SEQUENCE [LARGE SCALE GENOMIC DNA]</scope>
    <source>
        <strain evidence="9 10">UBC 951</strain>
    </source>
</reference>
<evidence type="ECO:0000256" key="1">
    <source>
        <dbReference type="ARBA" id="ARBA00004496"/>
    </source>
</evidence>
<dbReference type="EMBL" id="JMSN01000023">
    <property type="protein sequence ID" value="KDN48897.1"/>
    <property type="molecule type" value="Genomic_DNA"/>
</dbReference>
<dbReference type="RefSeq" id="XP_013244263.1">
    <property type="nucleotide sequence ID" value="XM_013388809.1"/>
</dbReference>
<gene>
    <name evidence="9" type="ORF">K437DRAFT_81984</name>
</gene>
<dbReference type="CDD" id="cd06133">
    <property type="entry name" value="ERI-1_3'hExo_like"/>
    <property type="match status" value="1"/>
</dbReference>
<keyword evidence="2" id="KW-0963">Cytoplasm</keyword>
<dbReference type="Gene3D" id="1.10.720.30">
    <property type="entry name" value="SAP domain"/>
    <property type="match status" value="1"/>
</dbReference>
<dbReference type="GeneID" id="25267852"/>
<proteinExistence type="predicted"/>
<evidence type="ECO:0000259" key="8">
    <source>
        <dbReference type="PROSITE" id="PS50800"/>
    </source>
</evidence>
<dbReference type="PANTHER" id="PTHR23044:SF61">
    <property type="entry name" value="3'-5' EXORIBONUCLEASE 1-RELATED"/>
    <property type="match status" value="1"/>
</dbReference>
<evidence type="ECO:0000256" key="7">
    <source>
        <dbReference type="SAM" id="MobiDB-lite"/>
    </source>
</evidence>
<feature type="compositionally biased region" description="Polar residues" evidence="7">
    <location>
        <begin position="81"/>
        <end position="92"/>
    </location>
</feature>
<dbReference type="FunCoup" id="A0A066W4N2">
    <property type="interactions" value="236"/>
</dbReference>
<keyword evidence="3" id="KW-0540">Nuclease</keyword>
<dbReference type="InterPro" id="IPR047201">
    <property type="entry name" value="ERI-1_3'hExo-like"/>
</dbReference>
<dbReference type="GO" id="GO:0005737">
    <property type="term" value="C:cytoplasm"/>
    <property type="evidence" value="ECO:0007669"/>
    <property type="project" value="UniProtKB-SubCell"/>
</dbReference>
<dbReference type="SMART" id="SM00479">
    <property type="entry name" value="EXOIII"/>
    <property type="match status" value="1"/>
</dbReference>
<evidence type="ECO:0000256" key="3">
    <source>
        <dbReference type="ARBA" id="ARBA00022722"/>
    </source>
</evidence>
<dbReference type="InterPro" id="IPR036397">
    <property type="entry name" value="RNaseH_sf"/>
</dbReference>
<dbReference type="OMA" id="WINHGPA"/>
<evidence type="ECO:0000256" key="2">
    <source>
        <dbReference type="ARBA" id="ARBA00022490"/>
    </source>
</evidence>
<dbReference type="SMART" id="SM00513">
    <property type="entry name" value="SAP"/>
    <property type="match status" value="1"/>
</dbReference>
<dbReference type="GO" id="GO:0003676">
    <property type="term" value="F:nucleic acid binding"/>
    <property type="evidence" value="ECO:0007669"/>
    <property type="project" value="InterPro"/>
</dbReference>
<dbReference type="Pfam" id="PF02037">
    <property type="entry name" value="SAP"/>
    <property type="match status" value="1"/>
</dbReference>
<protein>
    <recommendedName>
        <fullName evidence="8">SAP domain-containing protein</fullName>
    </recommendedName>
</protein>
<accession>A0A066W4N2</accession>
<evidence type="ECO:0000313" key="10">
    <source>
        <dbReference type="Proteomes" id="UP000027361"/>
    </source>
</evidence>
<dbReference type="Gene3D" id="3.30.420.10">
    <property type="entry name" value="Ribonuclease H-like superfamily/Ribonuclease H"/>
    <property type="match status" value="1"/>
</dbReference>
<dbReference type="InterPro" id="IPR013520">
    <property type="entry name" value="Ribonucl_H"/>
</dbReference>
<dbReference type="InterPro" id="IPR051274">
    <property type="entry name" value="3-5_Exoribonuclease"/>
</dbReference>
<dbReference type="GO" id="GO:0031047">
    <property type="term" value="P:regulatory ncRNA-mediated gene silencing"/>
    <property type="evidence" value="ECO:0007669"/>
    <property type="project" value="UniProtKB-KW"/>
</dbReference>
<dbReference type="OrthoDB" id="448399at2759"/>
<dbReference type="STRING" id="1037660.A0A066W4N2"/>
<dbReference type="PANTHER" id="PTHR23044">
    <property type="entry name" value="3'-5' EXONUCLEASE ERI1-RELATED"/>
    <property type="match status" value="1"/>
</dbReference>
<dbReference type="InterPro" id="IPR036361">
    <property type="entry name" value="SAP_dom_sf"/>
</dbReference>
<organism evidence="9 10">
    <name type="scientific">Tilletiaria anomala (strain ATCC 24038 / CBS 436.72 / UBC 951)</name>
    <dbReference type="NCBI Taxonomy" id="1037660"/>
    <lineage>
        <taxon>Eukaryota</taxon>
        <taxon>Fungi</taxon>
        <taxon>Dikarya</taxon>
        <taxon>Basidiomycota</taxon>
        <taxon>Ustilaginomycotina</taxon>
        <taxon>Exobasidiomycetes</taxon>
        <taxon>Georgefischeriales</taxon>
        <taxon>Tilletiariaceae</taxon>
        <taxon>Tilletiaria</taxon>
    </lineage>
</organism>
<evidence type="ECO:0000313" key="9">
    <source>
        <dbReference type="EMBL" id="KDN48897.1"/>
    </source>
</evidence>
<dbReference type="InterPro" id="IPR003034">
    <property type="entry name" value="SAP_dom"/>
</dbReference>
<dbReference type="Proteomes" id="UP000027361">
    <property type="component" value="Unassembled WGS sequence"/>
</dbReference>
<feature type="region of interest" description="Disordered" evidence="7">
    <location>
        <begin position="59"/>
        <end position="92"/>
    </location>
</feature>
<dbReference type="Pfam" id="PF00929">
    <property type="entry name" value="RNase_T"/>
    <property type="match status" value="1"/>
</dbReference>
<keyword evidence="5" id="KW-0269">Exonuclease</keyword>
<dbReference type="PROSITE" id="PS50800">
    <property type="entry name" value="SAP"/>
    <property type="match status" value="1"/>
</dbReference>